<gene>
    <name evidence="1" type="ORF">MBBWO_15970</name>
</gene>
<keyword evidence="2" id="KW-1185">Reference proteome</keyword>
<sequence length="64" mass="7357">MNEDKSFEAVINARMSNGTNPCQMNTFENPKLKLKTVICKNCGKQFKTNEKIDLCSNCRKKKNK</sequence>
<dbReference type="OrthoDB" id="67305at2157"/>
<evidence type="ECO:0000313" key="2">
    <source>
        <dbReference type="Proteomes" id="UP000245577"/>
    </source>
</evidence>
<comment type="caution">
    <text evidence="1">The sequence shown here is derived from an EMBL/GenBank/DDBJ whole genome shotgun (WGS) entry which is preliminary data.</text>
</comment>
<dbReference type="AlphaFoldDB" id="A0A2U1S5W6"/>
<dbReference type="RefSeq" id="WP_133241513.1">
    <property type="nucleotide sequence ID" value="NZ_CALIUN010000003.1"/>
</dbReference>
<dbReference type="EMBL" id="MZGU01000007">
    <property type="protein sequence ID" value="PWB84831.1"/>
    <property type="molecule type" value="Genomic_DNA"/>
</dbReference>
<accession>A0A2U1S5W6</accession>
<evidence type="ECO:0000313" key="1">
    <source>
        <dbReference type="EMBL" id="PWB84831.1"/>
    </source>
</evidence>
<organism evidence="1 2">
    <name type="scientific">Methanobrevibacter woesei</name>
    <dbReference type="NCBI Taxonomy" id="190976"/>
    <lineage>
        <taxon>Archaea</taxon>
        <taxon>Methanobacteriati</taxon>
        <taxon>Methanobacteriota</taxon>
        <taxon>Methanomada group</taxon>
        <taxon>Methanobacteria</taxon>
        <taxon>Methanobacteriales</taxon>
        <taxon>Methanobacteriaceae</taxon>
        <taxon>Methanobrevibacter</taxon>
    </lineage>
</organism>
<protein>
    <submittedName>
        <fullName evidence="1">Uncharacterized protein</fullName>
    </submittedName>
</protein>
<dbReference type="Proteomes" id="UP000245577">
    <property type="component" value="Unassembled WGS sequence"/>
</dbReference>
<proteinExistence type="predicted"/>
<reference evidence="1 2" key="1">
    <citation type="submission" date="2017-03" db="EMBL/GenBank/DDBJ databases">
        <title>Genome sequence of Methanobrevibacter wosei.</title>
        <authorList>
            <person name="Poehlein A."/>
            <person name="Seedorf H."/>
            <person name="Daniel R."/>
        </authorList>
    </citation>
    <scope>NUCLEOTIDE SEQUENCE [LARGE SCALE GENOMIC DNA]</scope>
    <source>
        <strain evidence="1 2">DSM 11979</strain>
    </source>
</reference>
<name>A0A2U1S5W6_9EURY</name>